<keyword evidence="2" id="KW-0378">Hydrolase</keyword>
<feature type="chain" id="PRO_5044331959" evidence="3">
    <location>
        <begin position="36"/>
        <end position="207"/>
    </location>
</feature>
<dbReference type="Proteomes" id="UP000544551">
    <property type="component" value="Unassembled WGS sequence"/>
</dbReference>
<evidence type="ECO:0000259" key="5">
    <source>
        <dbReference type="Pfam" id="PF11574"/>
    </source>
</evidence>
<dbReference type="EMBL" id="JABAFZ010000006">
    <property type="protein sequence ID" value="NME89682.1"/>
    <property type="molecule type" value="Genomic_DNA"/>
</dbReference>
<evidence type="ECO:0000259" key="4">
    <source>
        <dbReference type="Pfam" id="PF06737"/>
    </source>
</evidence>
<dbReference type="InterPro" id="IPR044905">
    <property type="entry name" value="Rpf1_C_sf"/>
</dbReference>
<comment type="similarity">
    <text evidence="1">Belongs to the transglycosylase family. Rpf subfamily.</text>
</comment>
<reference evidence="6 7" key="1">
    <citation type="submission" date="2020-04" db="EMBL/GenBank/DDBJ databases">
        <authorList>
            <person name="Hitch T.C.A."/>
            <person name="Wylensek D."/>
            <person name="Clavel T."/>
        </authorList>
    </citation>
    <scope>NUCLEOTIDE SEQUENCE [LARGE SCALE GENOMIC DNA]</scope>
    <source>
        <strain evidence="6 7">BL-383-APC-3D</strain>
    </source>
</reference>
<dbReference type="InterPro" id="IPR021630">
    <property type="entry name" value="Rpf1_C"/>
</dbReference>
<dbReference type="Gene3D" id="1.10.530.10">
    <property type="match status" value="1"/>
</dbReference>
<dbReference type="AlphaFoldDB" id="A0AB36CLV3"/>
<organism evidence="6 7">
    <name type="scientific">Corynebacterium stationis</name>
    <dbReference type="NCBI Taxonomy" id="1705"/>
    <lineage>
        <taxon>Bacteria</taxon>
        <taxon>Bacillati</taxon>
        <taxon>Actinomycetota</taxon>
        <taxon>Actinomycetes</taxon>
        <taxon>Mycobacteriales</taxon>
        <taxon>Corynebacteriaceae</taxon>
        <taxon>Corynebacterium</taxon>
    </lineage>
</organism>
<feature type="domain" description="Resuscitation-promoting factor Rpf1 C-terminal" evidence="5">
    <location>
        <begin position="116"/>
        <end position="200"/>
    </location>
</feature>
<evidence type="ECO:0000256" key="2">
    <source>
        <dbReference type="ARBA" id="ARBA00022801"/>
    </source>
</evidence>
<name>A0AB36CLV3_9CORY</name>
<comment type="caution">
    <text evidence="6">The sequence shown here is derived from an EMBL/GenBank/DDBJ whole genome shotgun (WGS) entry which is preliminary data.</text>
</comment>
<dbReference type="InterPro" id="IPR010618">
    <property type="entry name" value="RPF"/>
</dbReference>
<feature type="domain" description="Resuscitation-promoting factor core lysozyme-like" evidence="4">
    <location>
        <begin position="35"/>
        <end position="111"/>
    </location>
</feature>
<evidence type="ECO:0000313" key="6">
    <source>
        <dbReference type="EMBL" id="NME89682.1"/>
    </source>
</evidence>
<dbReference type="SUPFAM" id="SSF53955">
    <property type="entry name" value="Lysozyme-like"/>
    <property type="match status" value="1"/>
</dbReference>
<feature type="signal peptide" evidence="3">
    <location>
        <begin position="1"/>
        <end position="35"/>
    </location>
</feature>
<evidence type="ECO:0000256" key="3">
    <source>
        <dbReference type="SAM" id="SignalP"/>
    </source>
</evidence>
<evidence type="ECO:0000256" key="1">
    <source>
        <dbReference type="ARBA" id="ARBA00010830"/>
    </source>
</evidence>
<dbReference type="GO" id="GO:0016787">
    <property type="term" value="F:hydrolase activity"/>
    <property type="evidence" value="ECO:0007669"/>
    <property type="project" value="UniProtKB-KW"/>
</dbReference>
<accession>A0AB36CLV3</accession>
<dbReference type="Pfam" id="PF06737">
    <property type="entry name" value="Transglycosylas"/>
    <property type="match status" value="1"/>
</dbReference>
<evidence type="ECO:0000313" key="7">
    <source>
        <dbReference type="Proteomes" id="UP000544551"/>
    </source>
</evidence>
<sequence length="207" mass="21270">MGSHSAKTNSVGTKFAATTIAFGAAAALMAPTAAAAPDSDWDRLAQCESGGNWHINTGNGYHGGLQFSASTWQAFGGGEFAATADQASREEQIVVAERTLAQQGWGAWPACSASLGLNSPATQRTAPAQSVSAPANSPAAVQKAVESAPSNEVASDEVYKLVVKTLNSYGVQVPSAVTDAYKANRGDFNAFYSANRGTIDPILAQIS</sequence>
<keyword evidence="3" id="KW-0732">Signal</keyword>
<dbReference type="Pfam" id="PF11574">
    <property type="entry name" value="Rpf1_C"/>
    <property type="match status" value="1"/>
</dbReference>
<dbReference type="CDD" id="cd13925">
    <property type="entry name" value="RPF"/>
    <property type="match status" value="1"/>
</dbReference>
<protein>
    <submittedName>
        <fullName evidence="6">DUF3235 domain-containing protein</fullName>
    </submittedName>
</protein>
<dbReference type="Gene3D" id="1.10.1200.100">
    <property type="entry name" value="conserved protein domain from corynebacterium diphtheriae"/>
    <property type="match status" value="1"/>
</dbReference>
<gene>
    <name evidence="6" type="ORF">HF853_08385</name>
</gene>
<dbReference type="RefSeq" id="WP_168969930.1">
    <property type="nucleotide sequence ID" value="NZ_CARDMQ010000128.1"/>
</dbReference>
<dbReference type="InterPro" id="IPR023346">
    <property type="entry name" value="Lysozyme-like_dom_sf"/>
</dbReference>
<proteinExistence type="inferred from homology"/>